<protein>
    <recommendedName>
        <fullName evidence="4">RNase H type-1 domain-containing protein</fullName>
    </recommendedName>
</protein>
<dbReference type="InterPro" id="IPR036397">
    <property type="entry name" value="RNaseH_sf"/>
</dbReference>
<feature type="compositionally biased region" description="Basic and acidic residues" evidence="1">
    <location>
        <begin position="315"/>
        <end position="327"/>
    </location>
</feature>
<name>A0A2I0KK92_PUNGR</name>
<organism evidence="2 3">
    <name type="scientific">Punica granatum</name>
    <name type="common">Pomegranate</name>
    <dbReference type="NCBI Taxonomy" id="22663"/>
    <lineage>
        <taxon>Eukaryota</taxon>
        <taxon>Viridiplantae</taxon>
        <taxon>Streptophyta</taxon>
        <taxon>Embryophyta</taxon>
        <taxon>Tracheophyta</taxon>
        <taxon>Spermatophyta</taxon>
        <taxon>Magnoliopsida</taxon>
        <taxon>eudicotyledons</taxon>
        <taxon>Gunneridae</taxon>
        <taxon>Pentapetalae</taxon>
        <taxon>rosids</taxon>
        <taxon>malvids</taxon>
        <taxon>Myrtales</taxon>
        <taxon>Lythraceae</taxon>
        <taxon>Punica</taxon>
    </lineage>
</organism>
<accession>A0A2I0KK92</accession>
<comment type="caution">
    <text evidence="2">The sequence shown here is derived from an EMBL/GenBank/DDBJ whole genome shotgun (WGS) entry which is preliminary data.</text>
</comment>
<dbReference type="Gene3D" id="3.30.420.10">
    <property type="entry name" value="Ribonuclease H-like superfamily/Ribonuclease H"/>
    <property type="match status" value="1"/>
</dbReference>
<dbReference type="AlphaFoldDB" id="A0A2I0KK92"/>
<dbReference type="InterPro" id="IPR012337">
    <property type="entry name" value="RNaseH-like_sf"/>
</dbReference>
<dbReference type="Proteomes" id="UP000233551">
    <property type="component" value="Unassembled WGS sequence"/>
</dbReference>
<keyword evidence="3" id="KW-1185">Reference proteome</keyword>
<proteinExistence type="predicted"/>
<feature type="region of interest" description="Disordered" evidence="1">
    <location>
        <begin position="295"/>
        <end position="356"/>
    </location>
</feature>
<reference evidence="2 3" key="1">
    <citation type="submission" date="2017-11" db="EMBL/GenBank/DDBJ databases">
        <title>De-novo sequencing of pomegranate (Punica granatum L.) genome.</title>
        <authorList>
            <person name="Akparov Z."/>
            <person name="Amiraslanov A."/>
            <person name="Hajiyeva S."/>
            <person name="Abbasov M."/>
            <person name="Kaur K."/>
            <person name="Hamwieh A."/>
            <person name="Solovyev V."/>
            <person name="Salamov A."/>
            <person name="Braich B."/>
            <person name="Kosarev P."/>
            <person name="Mahmoud A."/>
            <person name="Hajiyev E."/>
            <person name="Babayeva S."/>
            <person name="Izzatullayeva V."/>
            <person name="Mammadov A."/>
            <person name="Mammadov A."/>
            <person name="Sharifova S."/>
            <person name="Ojaghi J."/>
            <person name="Eynullazada K."/>
            <person name="Bayramov B."/>
            <person name="Abdulazimova A."/>
            <person name="Shahmuradov I."/>
        </authorList>
    </citation>
    <scope>NUCLEOTIDE SEQUENCE [LARGE SCALE GENOMIC DNA]</scope>
    <source>
        <strain evidence="3">cv. AG2017</strain>
        <tissue evidence="2">Leaf</tissue>
    </source>
</reference>
<dbReference type="GO" id="GO:0003676">
    <property type="term" value="F:nucleic acid binding"/>
    <property type="evidence" value="ECO:0007669"/>
    <property type="project" value="InterPro"/>
</dbReference>
<evidence type="ECO:0000256" key="1">
    <source>
        <dbReference type="SAM" id="MobiDB-lite"/>
    </source>
</evidence>
<dbReference type="PANTHER" id="PTHR48475:SF1">
    <property type="entry name" value="RNASE H TYPE-1 DOMAIN-CONTAINING PROTEIN"/>
    <property type="match status" value="1"/>
</dbReference>
<dbReference type="SUPFAM" id="SSF53098">
    <property type="entry name" value="Ribonuclease H-like"/>
    <property type="match status" value="2"/>
</dbReference>
<dbReference type="PANTHER" id="PTHR48475">
    <property type="entry name" value="RIBONUCLEASE H"/>
    <property type="match status" value="1"/>
</dbReference>
<evidence type="ECO:0008006" key="4">
    <source>
        <dbReference type="Google" id="ProtNLM"/>
    </source>
</evidence>
<sequence>MQRLRQYTLYHTIRLLSKADPLRYLLDSPSSMRNIVKWRCQLTEYDIEYVPCTSIKGQAIADHLAEFSIDDNTPINMDFSDEGILQIGEAKEEPTWKMYFDGAVNSVGSGVGAVLISPDGRHYPVAAKVDFSCTNNVAEYEACILMEAANKNIKKIIEKMTVNYKDWHEMLPYALLAYRTSIRTLTGATPYSLVYGMEAVLPIEVEFPSMKILAEAELAEAEWAKQRYEQLNLIDEKRLKALCHGQCYQQRMARAFNAKSQRFHAADILCKPFFLMCRCDREPRGMLPANGFMSASRGRSCTQGAGSRRGMRHTAQTDDVRRGRTNDSRPPSATAHEAVQTKRRTSHITQRPTQILNSSPFGPIPASFRSILVHSGLPWSIRVYPGLIQVHPGPFGSIPVSFRSILVIRVHPGSIRSKFRSFGSIRSKFRTFGSIGSKFRSFGSIPVIFKSILVHLHSGLSRSHSGLSWFICIWVYPGHIQVYPGSYAFGSIPVSFRSILVHLHSGLSRSRSGLSWFICIGVYPGLIQVYLGSSAFGSIPVTFRSILVHLHSGLSWFICIRVYPGSYAFGSIPVSFRSILVHLHSGLPRSHSGAQYGTLKIPLNAKVTNDTSRRVSGAYRLSRDAPDLSRTPFLTGFPGPAPLTSKRHPKTGLQAPRDHRGRGTSFRRPFGTLQGSPRDVSIVANASR</sequence>
<gene>
    <name evidence="2" type="ORF">CRG98_010704</name>
</gene>
<feature type="compositionally biased region" description="Polar residues" evidence="1">
    <location>
        <begin position="347"/>
        <end position="356"/>
    </location>
</feature>
<evidence type="ECO:0000313" key="3">
    <source>
        <dbReference type="Proteomes" id="UP000233551"/>
    </source>
</evidence>
<evidence type="ECO:0000313" key="2">
    <source>
        <dbReference type="EMBL" id="PKI68911.1"/>
    </source>
</evidence>
<dbReference type="EMBL" id="PGOL01000539">
    <property type="protein sequence ID" value="PKI68911.1"/>
    <property type="molecule type" value="Genomic_DNA"/>
</dbReference>
<feature type="region of interest" description="Disordered" evidence="1">
    <location>
        <begin position="630"/>
        <end position="688"/>
    </location>
</feature>